<dbReference type="PROSITE" id="PS00027">
    <property type="entry name" value="HOMEOBOX_1"/>
    <property type="match status" value="1"/>
</dbReference>
<organism evidence="9 10">
    <name type="scientific">Polyplax serrata</name>
    <name type="common">Common mouse louse</name>
    <dbReference type="NCBI Taxonomy" id="468196"/>
    <lineage>
        <taxon>Eukaryota</taxon>
        <taxon>Metazoa</taxon>
        <taxon>Ecdysozoa</taxon>
        <taxon>Arthropoda</taxon>
        <taxon>Hexapoda</taxon>
        <taxon>Insecta</taxon>
        <taxon>Pterygota</taxon>
        <taxon>Neoptera</taxon>
        <taxon>Paraneoptera</taxon>
        <taxon>Psocodea</taxon>
        <taxon>Troctomorpha</taxon>
        <taxon>Phthiraptera</taxon>
        <taxon>Anoplura</taxon>
        <taxon>Polyplacidae</taxon>
        <taxon>Polyplax</taxon>
    </lineage>
</organism>
<evidence type="ECO:0000256" key="1">
    <source>
        <dbReference type="ARBA" id="ARBA00004123"/>
    </source>
</evidence>
<evidence type="ECO:0000313" key="10">
    <source>
        <dbReference type="Proteomes" id="UP001359485"/>
    </source>
</evidence>
<dbReference type="InterPro" id="IPR001356">
    <property type="entry name" value="HD"/>
</dbReference>
<dbReference type="PRINTS" id="PR00031">
    <property type="entry name" value="HTHREPRESSR"/>
</dbReference>
<dbReference type="PROSITE" id="PS50071">
    <property type="entry name" value="HOMEOBOX_2"/>
    <property type="match status" value="1"/>
</dbReference>
<reference evidence="9 10" key="1">
    <citation type="submission" date="2023-09" db="EMBL/GenBank/DDBJ databases">
        <title>Genomes of two closely related lineages of the louse Polyplax serrata with different host specificities.</title>
        <authorList>
            <person name="Martinu J."/>
            <person name="Tarabai H."/>
            <person name="Stefka J."/>
            <person name="Hypsa V."/>
        </authorList>
    </citation>
    <scope>NUCLEOTIDE SEQUENCE [LARGE SCALE GENOMIC DNA]</scope>
    <source>
        <strain evidence="9">98ZLc_SE</strain>
    </source>
</reference>
<feature type="DNA-binding region" description="Homeobox" evidence="5">
    <location>
        <begin position="81"/>
        <end position="140"/>
    </location>
</feature>
<evidence type="ECO:0000256" key="6">
    <source>
        <dbReference type="RuleBase" id="RU000682"/>
    </source>
</evidence>
<name>A0ABR1BHZ1_POLSC</name>
<proteinExistence type="predicted"/>
<evidence type="ECO:0000313" key="9">
    <source>
        <dbReference type="EMBL" id="KAK6641781.1"/>
    </source>
</evidence>
<dbReference type="Proteomes" id="UP001359485">
    <property type="component" value="Unassembled WGS sequence"/>
</dbReference>
<gene>
    <name evidence="9" type="ORF">RUM44_013496</name>
</gene>
<dbReference type="InterPro" id="IPR000047">
    <property type="entry name" value="HTH_motif"/>
</dbReference>
<keyword evidence="10" id="KW-1185">Reference proteome</keyword>
<dbReference type="InterPro" id="IPR043378">
    <property type="entry name" value="PRRX1/2"/>
</dbReference>
<evidence type="ECO:0000256" key="3">
    <source>
        <dbReference type="ARBA" id="ARBA00023155"/>
    </source>
</evidence>
<dbReference type="SMART" id="SM00389">
    <property type="entry name" value="HOX"/>
    <property type="match status" value="1"/>
</dbReference>
<dbReference type="CDD" id="cd00086">
    <property type="entry name" value="homeodomain"/>
    <property type="match status" value="1"/>
</dbReference>
<dbReference type="PANTHER" id="PTHR46385:SF4">
    <property type="entry name" value="PAIRED MESODERM HOMEOBOX PROTEIN 2-LIKE ISOFORM X1"/>
    <property type="match status" value="1"/>
</dbReference>
<comment type="caution">
    <text evidence="9">The sequence shown here is derived from an EMBL/GenBank/DDBJ whole genome shotgun (WGS) entry which is preliminary data.</text>
</comment>
<accession>A0ABR1BHZ1</accession>
<evidence type="ECO:0000259" key="8">
    <source>
        <dbReference type="PROSITE" id="PS50071"/>
    </source>
</evidence>
<keyword evidence="4 5" id="KW-0539">Nucleus</keyword>
<evidence type="ECO:0000256" key="5">
    <source>
        <dbReference type="PROSITE-ProRule" id="PRU00108"/>
    </source>
</evidence>
<evidence type="ECO:0000256" key="4">
    <source>
        <dbReference type="ARBA" id="ARBA00023242"/>
    </source>
</evidence>
<dbReference type="Pfam" id="PF00046">
    <property type="entry name" value="Homeodomain"/>
    <property type="match status" value="1"/>
</dbReference>
<dbReference type="Gene3D" id="1.10.10.60">
    <property type="entry name" value="Homeodomain-like"/>
    <property type="match status" value="1"/>
</dbReference>
<evidence type="ECO:0000256" key="2">
    <source>
        <dbReference type="ARBA" id="ARBA00023125"/>
    </source>
</evidence>
<feature type="region of interest" description="Disordered" evidence="7">
    <location>
        <begin position="56"/>
        <end position="83"/>
    </location>
</feature>
<dbReference type="InterPro" id="IPR009057">
    <property type="entry name" value="Homeodomain-like_sf"/>
</dbReference>
<comment type="subcellular location">
    <subcellularLocation>
        <location evidence="1 5 6">Nucleus</location>
    </subcellularLocation>
</comment>
<keyword evidence="3 5" id="KW-0371">Homeobox</keyword>
<evidence type="ECO:0000256" key="7">
    <source>
        <dbReference type="SAM" id="MobiDB-lite"/>
    </source>
</evidence>
<sequence length="268" mass="29857">MINFGGMLVPQPLYRSHNSSCPGYSADLTTFSPTVSTENSRRFSVTNLLELGELQAGKAEDADASERDDYTDGDDGKMKKPRRNRTTFTTMQLTALERVFERTHYPDAFVREELAKRVGLTEARVQVWFQNRRAKFRRSERSILSQNRQLTNGPKSACQDVSQGLLEQPLTSRTEVSLSSGTYAVEYFGSSWKPPGSIGIPQHPVMSSPPTHPSAMTPCNFMSPSMPSPYARGHATGLPTPAANYNFPTSLANLRYRGHDYSLNSPHM</sequence>
<dbReference type="EMBL" id="JAWJWF010000001">
    <property type="protein sequence ID" value="KAK6641781.1"/>
    <property type="molecule type" value="Genomic_DNA"/>
</dbReference>
<dbReference type="InterPro" id="IPR017970">
    <property type="entry name" value="Homeobox_CS"/>
</dbReference>
<dbReference type="PANTHER" id="PTHR46385">
    <property type="entry name" value="PAIRED MESODERM HOMEOBOX PROTEIN 1-RELATED"/>
    <property type="match status" value="1"/>
</dbReference>
<dbReference type="SUPFAM" id="SSF46689">
    <property type="entry name" value="Homeodomain-like"/>
    <property type="match status" value="1"/>
</dbReference>
<protein>
    <recommendedName>
        <fullName evidence="8">Homeobox domain-containing protein</fullName>
    </recommendedName>
</protein>
<feature type="domain" description="Homeobox" evidence="8">
    <location>
        <begin position="79"/>
        <end position="139"/>
    </location>
</feature>
<feature type="compositionally biased region" description="Basic and acidic residues" evidence="7">
    <location>
        <begin position="58"/>
        <end position="78"/>
    </location>
</feature>
<keyword evidence="2 5" id="KW-0238">DNA-binding</keyword>